<organism evidence="1 2">
    <name type="scientific">Turnera subulata</name>
    <dbReference type="NCBI Taxonomy" id="218843"/>
    <lineage>
        <taxon>Eukaryota</taxon>
        <taxon>Viridiplantae</taxon>
        <taxon>Streptophyta</taxon>
        <taxon>Embryophyta</taxon>
        <taxon>Tracheophyta</taxon>
        <taxon>Spermatophyta</taxon>
        <taxon>Magnoliopsida</taxon>
        <taxon>eudicotyledons</taxon>
        <taxon>Gunneridae</taxon>
        <taxon>Pentapetalae</taxon>
        <taxon>rosids</taxon>
        <taxon>fabids</taxon>
        <taxon>Malpighiales</taxon>
        <taxon>Passifloraceae</taxon>
        <taxon>Turnera</taxon>
    </lineage>
</organism>
<proteinExistence type="predicted"/>
<gene>
    <name evidence="1" type="ORF">Tsubulata_014753</name>
</gene>
<name>A0A9Q0F1I3_9ROSI</name>
<reference evidence="1" key="1">
    <citation type="submission" date="2022-02" db="EMBL/GenBank/DDBJ databases">
        <authorList>
            <person name="Henning P.M."/>
            <person name="McCubbin A.G."/>
            <person name="Shore J.S."/>
        </authorList>
    </citation>
    <scope>NUCLEOTIDE SEQUENCE</scope>
    <source>
        <strain evidence="1">F60SS</strain>
        <tissue evidence="1">Leaves</tissue>
    </source>
</reference>
<protein>
    <submittedName>
        <fullName evidence="1">Uncharacterized protein</fullName>
    </submittedName>
</protein>
<evidence type="ECO:0000313" key="2">
    <source>
        <dbReference type="Proteomes" id="UP001141552"/>
    </source>
</evidence>
<dbReference type="AlphaFoldDB" id="A0A9Q0F1I3"/>
<evidence type="ECO:0000313" key="1">
    <source>
        <dbReference type="EMBL" id="KAJ4821856.1"/>
    </source>
</evidence>
<dbReference type="Proteomes" id="UP001141552">
    <property type="component" value="Unassembled WGS sequence"/>
</dbReference>
<accession>A0A9Q0F1I3</accession>
<dbReference type="EMBL" id="JAKUCV010007834">
    <property type="protein sequence ID" value="KAJ4821856.1"/>
    <property type="molecule type" value="Genomic_DNA"/>
</dbReference>
<comment type="caution">
    <text evidence="1">The sequence shown here is derived from an EMBL/GenBank/DDBJ whole genome shotgun (WGS) entry which is preliminary data.</text>
</comment>
<reference evidence="1" key="2">
    <citation type="journal article" date="2023" name="Plants (Basel)">
        <title>Annotation of the Turnera subulata (Passifloraceae) Draft Genome Reveals the S-Locus Evolved after the Divergence of Turneroideae from Passifloroideae in a Stepwise Manner.</title>
        <authorList>
            <person name="Henning P.M."/>
            <person name="Roalson E.H."/>
            <person name="Mir W."/>
            <person name="McCubbin A.G."/>
            <person name="Shore J.S."/>
        </authorList>
    </citation>
    <scope>NUCLEOTIDE SEQUENCE</scope>
    <source>
        <strain evidence="1">F60SS</strain>
    </source>
</reference>
<keyword evidence="2" id="KW-1185">Reference proteome</keyword>
<sequence length="164" mass="17979">MGMLHIFYGGNLIKAQPNIYMGGFKAIIAVDTDTFCIWDLKAWANDCGVETPTNYLYGACGEDKLVEAEMQDRCSLDIASMLEKGDVYLLSEGELGRPKEHLVVHTNTSTALMYCDIPIEDLDDAITEVIDVAIDVDEAEMIQNVDCHGALGGNKDVGHEDVCE</sequence>